<feature type="transmembrane region" description="Helical" evidence="2">
    <location>
        <begin position="127"/>
        <end position="146"/>
    </location>
</feature>
<evidence type="ECO:0000256" key="1">
    <source>
        <dbReference type="SAM" id="MobiDB-lite"/>
    </source>
</evidence>
<feature type="region of interest" description="Disordered" evidence="1">
    <location>
        <begin position="1"/>
        <end position="23"/>
    </location>
</feature>
<dbReference type="Pfam" id="PF13490">
    <property type="entry name" value="zf-HC2"/>
    <property type="match status" value="1"/>
</dbReference>
<dbReference type="EMBL" id="CP030759">
    <property type="protein sequence ID" value="AXA35981.1"/>
    <property type="molecule type" value="Genomic_DNA"/>
</dbReference>
<reference evidence="4 5" key="1">
    <citation type="submission" date="2018-05" db="EMBL/GenBank/DDBJ databases">
        <title>A metagenomic window into the 2 km-deep terrestrial subsurface aquifer revealed taxonomically and functionally diverse microbial community comprising novel uncultured bacterial lineages.</title>
        <authorList>
            <person name="Kadnikov V.V."/>
            <person name="Mardanov A.V."/>
            <person name="Beletsky A.V."/>
            <person name="Banks D."/>
            <person name="Pimenov N.V."/>
            <person name="Frank Y.A."/>
            <person name="Karnachuk O.V."/>
            <person name="Ravin N.V."/>
        </authorList>
    </citation>
    <scope>NUCLEOTIDE SEQUENCE [LARGE SCALE GENOMIC DNA]</scope>
    <source>
        <strain evidence="4">BY</strain>
    </source>
</reference>
<protein>
    <recommendedName>
        <fullName evidence="3">Putative zinc-finger domain-containing protein</fullName>
    </recommendedName>
</protein>
<gene>
    <name evidence="4" type="ORF">BRCON_1204</name>
</gene>
<feature type="region of interest" description="Disordered" evidence="1">
    <location>
        <begin position="181"/>
        <end position="223"/>
    </location>
</feature>
<evidence type="ECO:0000256" key="2">
    <source>
        <dbReference type="SAM" id="Phobius"/>
    </source>
</evidence>
<name>A0A2Z4Y443_SUMC1</name>
<dbReference type="AlphaFoldDB" id="A0A2Z4Y443"/>
<organism evidence="4 5">
    <name type="scientific">Sumerlaea chitinivorans</name>
    <dbReference type="NCBI Taxonomy" id="2250252"/>
    <lineage>
        <taxon>Bacteria</taxon>
        <taxon>Candidatus Sumerlaeota</taxon>
        <taxon>Candidatus Sumerlaeia</taxon>
        <taxon>Candidatus Sumerlaeales</taxon>
        <taxon>Candidatus Sumerlaeaceae</taxon>
        <taxon>Candidatus Sumerlaea</taxon>
    </lineage>
</organism>
<evidence type="ECO:0000313" key="5">
    <source>
        <dbReference type="Proteomes" id="UP000262583"/>
    </source>
</evidence>
<feature type="domain" description="Putative zinc-finger" evidence="3">
    <location>
        <begin position="32"/>
        <end position="61"/>
    </location>
</feature>
<keyword evidence="2" id="KW-0472">Membrane</keyword>
<dbReference type="InterPro" id="IPR027383">
    <property type="entry name" value="Znf_put"/>
</dbReference>
<dbReference type="Proteomes" id="UP000262583">
    <property type="component" value="Chromosome"/>
</dbReference>
<dbReference type="KEGG" id="schv:BRCON_1204"/>
<accession>A0A2Z4Y443</accession>
<keyword evidence="2" id="KW-1133">Transmembrane helix</keyword>
<evidence type="ECO:0000259" key="3">
    <source>
        <dbReference type="Pfam" id="PF13490"/>
    </source>
</evidence>
<keyword evidence="2" id="KW-0812">Transmembrane</keyword>
<evidence type="ECO:0000313" key="4">
    <source>
        <dbReference type="EMBL" id="AXA35981.1"/>
    </source>
</evidence>
<feature type="compositionally biased region" description="Polar residues" evidence="1">
    <location>
        <begin position="210"/>
        <end position="223"/>
    </location>
</feature>
<sequence>MVVSRPDHHKAEHAKSREPTTPLAHDHIYYETLLERHLDAELSANERDELFEHLEICEECRQILEAEELLIENLTRIPRLQPPADLRARILSEVAREREQMMQPFAPLEDDEEMAPSTGHLRAPTPMTVAISLFVAAASVVFFLTADFRAVPPLSSLQQSLRRLIFNAAAEFADFVRPASAPLSPPPAIPPAAETMGTAQPKVTAEEESQTSLSDTVSTAPAR</sequence>
<proteinExistence type="predicted"/>